<dbReference type="Gene3D" id="1.10.10.10">
    <property type="entry name" value="Winged helix-like DNA-binding domain superfamily/Winged helix DNA-binding domain"/>
    <property type="match status" value="1"/>
</dbReference>
<dbReference type="PANTHER" id="PTHR10015:SF273">
    <property type="entry name" value="HEAT STRESS TRANSCRIPTION FACTOR B-2A"/>
    <property type="match status" value="1"/>
</dbReference>
<feature type="domain" description="HSF-type DNA-binding" evidence="8">
    <location>
        <begin position="7"/>
        <end position="74"/>
    </location>
</feature>
<name>B6U0U7_MAIZE</name>
<keyword evidence="6" id="KW-0539">Nucleus</keyword>
<comment type="subcellular location">
    <subcellularLocation>
        <location evidence="1">Nucleus</location>
    </subcellularLocation>
</comment>
<dbReference type="GO" id="GO:0043565">
    <property type="term" value="F:sequence-specific DNA binding"/>
    <property type="evidence" value="ECO:0007669"/>
    <property type="project" value="InterPro"/>
</dbReference>
<dbReference type="SMART" id="SM00415">
    <property type="entry name" value="HSF"/>
    <property type="match status" value="1"/>
</dbReference>
<organism evidence="9">
    <name type="scientific">Zea mays</name>
    <name type="common">Maize</name>
    <dbReference type="NCBI Taxonomy" id="4577"/>
    <lineage>
        <taxon>Eukaryota</taxon>
        <taxon>Viridiplantae</taxon>
        <taxon>Streptophyta</taxon>
        <taxon>Embryophyta</taxon>
        <taxon>Tracheophyta</taxon>
        <taxon>Spermatophyta</taxon>
        <taxon>Magnoliopsida</taxon>
        <taxon>Liliopsida</taxon>
        <taxon>Poales</taxon>
        <taxon>Poaceae</taxon>
        <taxon>PACMAD clade</taxon>
        <taxon>Panicoideae</taxon>
        <taxon>Andropogonodae</taxon>
        <taxon>Andropogoneae</taxon>
        <taxon>Tripsacinae</taxon>
        <taxon>Zea</taxon>
    </lineage>
</organism>
<evidence type="ECO:0000313" key="9">
    <source>
        <dbReference type="EMBL" id="ACG42980.1"/>
    </source>
</evidence>
<dbReference type="OrthoDB" id="60033at2759"/>
<keyword evidence="3" id="KW-0597">Phosphoprotein</keyword>
<dbReference type="GO" id="GO:0005634">
    <property type="term" value="C:nucleus"/>
    <property type="evidence" value="ECO:0007669"/>
    <property type="project" value="UniProtKB-SubCell"/>
</dbReference>
<evidence type="ECO:0000256" key="2">
    <source>
        <dbReference type="ARBA" id="ARBA00011233"/>
    </source>
</evidence>
<reference evidence="9" key="1">
    <citation type="journal article" date="2009" name="Plant Mol. Biol.">
        <title>Insights into corn genes derived from large-scale cDNA sequencing.</title>
        <authorList>
            <person name="Alexandrov N.N."/>
            <person name="Brover V.V."/>
            <person name="Freidin S."/>
            <person name="Troukhan M.E."/>
            <person name="Tatarinova T.V."/>
            <person name="Zhang H."/>
            <person name="Swaller T.J."/>
            <person name="Lu Y.P."/>
            <person name="Bouck J."/>
            <person name="Flavell R.B."/>
            <person name="Feldmann K.A."/>
        </authorList>
    </citation>
    <scope>NUCLEOTIDE SEQUENCE</scope>
</reference>
<dbReference type="ExpressionAtlas" id="B6U0U7">
    <property type="expression patterns" value="baseline and differential"/>
</dbReference>
<dbReference type="Pfam" id="PF00447">
    <property type="entry name" value="HSF_DNA-bind"/>
    <property type="match status" value="1"/>
</dbReference>
<keyword evidence="4" id="KW-0346">Stress response</keyword>
<comment type="similarity">
    <text evidence="7">Belongs to the HSF family.</text>
</comment>
<evidence type="ECO:0000256" key="7">
    <source>
        <dbReference type="RuleBase" id="RU004020"/>
    </source>
</evidence>
<dbReference type="InterPro" id="IPR000232">
    <property type="entry name" value="HSF_DNA-bd"/>
</dbReference>
<dbReference type="EMBL" id="EU970862">
    <property type="protein sequence ID" value="ACG42980.1"/>
    <property type="molecule type" value="mRNA"/>
</dbReference>
<dbReference type="InterPro" id="IPR036390">
    <property type="entry name" value="WH_DNA-bd_sf"/>
</dbReference>
<comment type="subunit">
    <text evidence="2">Homotrimer.</text>
</comment>
<dbReference type="AlphaFoldDB" id="B6U0U7"/>
<dbReference type="GO" id="GO:0003700">
    <property type="term" value="F:DNA-binding transcription factor activity"/>
    <property type="evidence" value="ECO:0007669"/>
    <property type="project" value="InterPro"/>
</dbReference>
<evidence type="ECO:0000256" key="4">
    <source>
        <dbReference type="ARBA" id="ARBA00023016"/>
    </source>
</evidence>
<evidence type="ECO:0000256" key="1">
    <source>
        <dbReference type="ARBA" id="ARBA00004123"/>
    </source>
</evidence>
<evidence type="ECO:0000259" key="8">
    <source>
        <dbReference type="SMART" id="SM00415"/>
    </source>
</evidence>
<sequence length="74" mass="8098">MASPAAGTPPFLTKTYAMVEDSATDDTISWNDTGTAFVVWRPAEFARDLLPKHFKHSKLLLVSSASSTPTDSRR</sequence>
<dbReference type="PANTHER" id="PTHR10015">
    <property type="entry name" value="HEAT SHOCK TRANSCRIPTION FACTOR"/>
    <property type="match status" value="1"/>
</dbReference>
<dbReference type="PRINTS" id="PR00056">
    <property type="entry name" value="HSFDOMAIN"/>
</dbReference>
<keyword evidence="5" id="KW-0238">DNA-binding</keyword>
<protein>
    <recommendedName>
        <fullName evidence="8">HSF-type DNA-binding domain-containing protein</fullName>
    </recommendedName>
</protein>
<evidence type="ECO:0000256" key="3">
    <source>
        <dbReference type="ARBA" id="ARBA00022553"/>
    </source>
</evidence>
<accession>B6U0U7</accession>
<dbReference type="GeneID" id="100280765"/>
<proteinExistence type="evidence at transcript level"/>
<dbReference type="KEGG" id="zma:100280765"/>
<dbReference type="InterPro" id="IPR036388">
    <property type="entry name" value="WH-like_DNA-bd_sf"/>
</dbReference>
<evidence type="ECO:0000256" key="5">
    <source>
        <dbReference type="ARBA" id="ARBA00023125"/>
    </source>
</evidence>
<dbReference type="SUPFAM" id="SSF46785">
    <property type="entry name" value="Winged helix' DNA-binding domain"/>
    <property type="match status" value="1"/>
</dbReference>
<dbReference type="RefSeq" id="NP_001278497.2">
    <property type="nucleotide sequence ID" value="NM_001291568.2"/>
</dbReference>
<evidence type="ECO:0000256" key="6">
    <source>
        <dbReference type="ARBA" id="ARBA00023242"/>
    </source>
</evidence>